<comment type="caution">
    <text evidence="1">The sequence shown here is derived from an EMBL/GenBank/DDBJ whole genome shotgun (WGS) entry which is preliminary data.</text>
</comment>
<evidence type="ECO:0000313" key="2">
    <source>
        <dbReference type="Proteomes" id="UP000286402"/>
    </source>
</evidence>
<protein>
    <recommendedName>
        <fullName evidence="3">Pectate lyase superfamily protein domain-containing protein</fullName>
    </recommendedName>
</protein>
<reference evidence="1 2" key="1">
    <citation type="submission" date="2016-07" db="EMBL/GenBank/DDBJ databases">
        <title>Genome analysis of Sphingobacterium siyangense T12B17.</title>
        <authorList>
            <person name="Xu D."/>
            <person name="Su Y."/>
            <person name="Zheng S."/>
        </authorList>
    </citation>
    <scope>NUCLEOTIDE SEQUENCE [LARGE SCALE GENOMIC DNA]</scope>
    <source>
        <strain evidence="1 2">T12B17</strain>
    </source>
</reference>
<sequence>MTNQFLIKNTMQEMKALDSTEINALESGIYAGVQLLGYYEKGDTPSPIVYNYIELQNAADHGPDNGGSIIVLNIGGKMIHNFDVDVDVRYFGAKSNQLTDNSNIIQKCINTLMSKGGNIHIPIGCYFYLDKLVFTIKVNLIFSKTDDRSRPSIVASGTNETVLFLANANNGGIVNEYQLSAAFHPGHVVDVRDDITGQDNWLGVDQERENPSRASYNIRRQGVNKFRIVYQHSKDRSKIIGNGTTFQPWRSEVVLNGISQSSFINTIAIGDMVTGNTSKGYGIIKSIETSSIAIVLEGFKFIVGESVVINGENSSTVITSQLISANIPLQAMSVDDTKGYWGFGTAPYENRSLLSIAGELTVAPTRSAGQYIEDNLVNSTISFIPSVAKDSYSPSNGLSITMDNSRPQSSRRLTLTKRNSNGAIGHIGAVRAYGNLNTSTLVNTSSFNVSSIVRNSSGDFTVQFTTPFARADYIVALSSSNPMELPYVFTKTIASLRIRIANTGSSSLVDPTGAIGFICIGGDI</sequence>
<dbReference type="AlphaFoldDB" id="A0A420FTL3"/>
<keyword evidence="2" id="KW-1185">Reference proteome</keyword>
<dbReference type="Proteomes" id="UP000286402">
    <property type="component" value="Unassembled WGS sequence"/>
</dbReference>
<dbReference type="InterPro" id="IPR011050">
    <property type="entry name" value="Pectin_lyase_fold/virulence"/>
</dbReference>
<gene>
    <name evidence="1" type="ORF">BCY89_27945</name>
</gene>
<dbReference type="RefSeq" id="WP_120334486.1">
    <property type="nucleotide sequence ID" value="NZ_MCAQ01000016.1"/>
</dbReference>
<dbReference type="Gene3D" id="2.160.20.10">
    <property type="entry name" value="Single-stranded right-handed beta-helix, Pectin lyase-like"/>
    <property type="match status" value="1"/>
</dbReference>
<proteinExistence type="predicted"/>
<accession>A0A420FTL3</accession>
<organism evidence="1 2">
    <name type="scientific">Sphingobacterium siyangense</name>
    <dbReference type="NCBI Taxonomy" id="459529"/>
    <lineage>
        <taxon>Bacteria</taxon>
        <taxon>Pseudomonadati</taxon>
        <taxon>Bacteroidota</taxon>
        <taxon>Sphingobacteriia</taxon>
        <taxon>Sphingobacteriales</taxon>
        <taxon>Sphingobacteriaceae</taxon>
        <taxon>Sphingobacterium</taxon>
    </lineage>
</organism>
<dbReference type="InterPro" id="IPR012334">
    <property type="entry name" value="Pectin_lyas_fold"/>
</dbReference>
<dbReference type="SUPFAM" id="SSF51126">
    <property type="entry name" value="Pectin lyase-like"/>
    <property type="match status" value="1"/>
</dbReference>
<dbReference type="EMBL" id="MCAQ01000016">
    <property type="protein sequence ID" value="RKF36183.1"/>
    <property type="molecule type" value="Genomic_DNA"/>
</dbReference>
<evidence type="ECO:0008006" key="3">
    <source>
        <dbReference type="Google" id="ProtNLM"/>
    </source>
</evidence>
<name>A0A420FTL3_9SPHI</name>
<evidence type="ECO:0000313" key="1">
    <source>
        <dbReference type="EMBL" id="RKF36183.1"/>
    </source>
</evidence>